<keyword evidence="1" id="KW-0812">Transmembrane</keyword>
<reference evidence="3" key="2">
    <citation type="submission" date="2020-10" db="UniProtKB">
        <authorList>
            <consortium name="WormBaseParasite"/>
        </authorList>
    </citation>
    <scope>IDENTIFICATION</scope>
</reference>
<evidence type="ECO:0000313" key="3">
    <source>
        <dbReference type="WBParaSite" id="Pan_g11713.t1"/>
    </source>
</evidence>
<dbReference type="WBParaSite" id="Pan_g11713.t1">
    <property type="protein sequence ID" value="Pan_g11713.t1"/>
    <property type="gene ID" value="Pan_g11713"/>
</dbReference>
<dbReference type="AlphaFoldDB" id="A0A7E4UR64"/>
<dbReference type="Proteomes" id="UP000492821">
    <property type="component" value="Unassembled WGS sequence"/>
</dbReference>
<evidence type="ECO:0000313" key="2">
    <source>
        <dbReference type="Proteomes" id="UP000492821"/>
    </source>
</evidence>
<accession>A0A7E4UR64</accession>
<organism evidence="2 3">
    <name type="scientific">Panagrellus redivivus</name>
    <name type="common">Microworm</name>
    <dbReference type="NCBI Taxonomy" id="6233"/>
    <lineage>
        <taxon>Eukaryota</taxon>
        <taxon>Metazoa</taxon>
        <taxon>Ecdysozoa</taxon>
        <taxon>Nematoda</taxon>
        <taxon>Chromadorea</taxon>
        <taxon>Rhabditida</taxon>
        <taxon>Tylenchina</taxon>
        <taxon>Panagrolaimomorpha</taxon>
        <taxon>Panagrolaimoidea</taxon>
        <taxon>Panagrolaimidae</taxon>
        <taxon>Panagrellus</taxon>
    </lineage>
</organism>
<feature type="transmembrane region" description="Helical" evidence="1">
    <location>
        <begin position="33"/>
        <end position="54"/>
    </location>
</feature>
<keyword evidence="1" id="KW-0472">Membrane</keyword>
<dbReference type="InterPro" id="IPR019422">
    <property type="entry name" value="7TM_GPCR_serpentine_rcpt_Srh"/>
</dbReference>
<keyword evidence="2" id="KW-1185">Reference proteome</keyword>
<reference evidence="2" key="1">
    <citation type="journal article" date="2013" name="Genetics">
        <title>The draft genome and transcriptome of Panagrellus redivivus are shaped by the harsh demands of a free-living lifestyle.</title>
        <authorList>
            <person name="Srinivasan J."/>
            <person name="Dillman A.R."/>
            <person name="Macchietto M.G."/>
            <person name="Heikkinen L."/>
            <person name="Lakso M."/>
            <person name="Fracchia K.M."/>
            <person name="Antoshechkin I."/>
            <person name="Mortazavi A."/>
            <person name="Wong G."/>
            <person name="Sternberg P.W."/>
        </authorList>
    </citation>
    <scope>NUCLEOTIDE SEQUENCE [LARGE SCALE GENOMIC DNA]</scope>
    <source>
        <strain evidence="2">MT8872</strain>
    </source>
</reference>
<dbReference type="Pfam" id="PF10318">
    <property type="entry name" value="7TM_GPCR_Srh"/>
    <property type="match status" value="1"/>
</dbReference>
<evidence type="ECO:0000256" key="1">
    <source>
        <dbReference type="SAM" id="Phobius"/>
    </source>
</evidence>
<sequence>MSDPDNAQFLYFLSVNMTADRINPVIWMQINKIIMDVFASMAVLVYPLAMFVIMVKSPVKMSYYKYFLGAQVTATTSLDVLFMLDNPTVVYPMLVGYVDGPPSRV</sequence>
<protein>
    <submittedName>
        <fullName evidence="3">Serpentine receptor class gamma</fullName>
    </submittedName>
</protein>
<proteinExistence type="predicted"/>
<keyword evidence="1" id="KW-1133">Transmembrane helix</keyword>
<name>A0A7E4UR64_PANRE</name>